<dbReference type="Proteomes" id="UP000501690">
    <property type="component" value="Linkage Group LG3"/>
</dbReference>
<keyword evidence="2" id="KW-1185">Reference proteome</keyword>
<reference evidence="1 2" key="1">
    <citation type="submission" date="2019-04" db="EMBL/GenBank/DDBJ databases">
        <title>An improved genome assembly and genetic linkage map for asparagus bean, Vigna unguiculata ssp. sesquipedialis.</title>
        <authorList>
            <person name="Xia Q."/>
            <person name="Zhang R."/>
            <person name="Dong Y."/>
        </authorList>
    </citation>
    <scope>NUCLEOTIDE SEQUENCE [LARGE SCALE GENOMIC DNA]</scope>
    <source>
        <tissue evidence="1">Leaf</tissue>
    </source>
</reference>
<organism evidence="1 2">
    <name type="scientific">Vigna unguiculata</name>
    <name type="common">Cowpea</name>
    <dbReference type="NCBI Taxonomy" id="3917"/>
    <lineage>
        <taxon>Eukaryota</taxon>
        <taxon>Viridiplantae</taxon>
        <taxon>Streptophyta</taxon>
        <taxon>Embryophyta</taxon>
        <taxon>Tracheophyta</taxon>
        <taxon>Spermatophyta</taxon>
        <taxon>Magnoliopsida</taxon>
        <taxon>eudicotyledons</taxon>
        <taxon>Gunneridae</taxon>
        <taxon>Pentapetalae</taxon>
        <taxon>rosids</taxon>
        <taxon>fabids</taxon>
        <taxon>Fabales</taxon>
        <taxon>Fabaceae</taxon>
        <taxon>Papilionoideae</taxon>
        <taxon>50 kb inversion clade</taxon>
        <taxon>NPAAA clade</taxon>
        <taxon>indigoferoid/millettioid clade</taxon>
        <taxon>Phaseoleae</taxon>
        <taxon>Vigna</taxon>
    </lineage>
</organism>
<sequence>MGGMYPDMCTVGEDVVQVKTQSSKEDREKRGWTQLGVDGFVYPGLVSVYTSAQDMVGAMDIGPSSSDPNLFGLSGLPDLSWLLGPPDLFGLSSLFGPCPSVSSDLLGLFGLFGRPDPYGLSDRSSLFSQLTCDKGPSSCSSHYENAFDIVNKELARVDAESLFDNVVASHSVLVAQVEKDIIASFEQKLSIERLRHVTEDHLQNIMSDKVEIAHEKERISKLRELAENEEKEIKRV</sequence>
<dbReference type="PANTHER" id="PTHR33740:SF3">
    <property type="entry name" value="GPI-ANCHORED ADHESIN-LIKE PROTEIN"/>
    <property type="match status" value="1"/>
</dbReference>
<protein>
    <submittedName>
        <fullName evidence="1">Uncharacterized protein</fullName>
    </submittedName>
</protein>
<evidence type="ECO:0000313" key="2">
    <source>
        <dbReference type="Proteomes" id="UP000501690"/>
    </source>
</evidence>
<dbReference type="PANTHER" id="PTHR33740">
    <property type="entry name" value="GPI-ANCHORED ADHESIN-LIKE PROTEIN"/>
    <property type="match status" value="1"/>
</dbReference>
<evidence type="ECO:0000313" key="1">
    <source>
        <dbReference type="EMBL" id="QCD87588.1"/>
    </source>
</evidence>
<proteinExistence type="predicted"/>
<name>A0A4D6LGF0_VIGUN</name>
<accession>A0A4D6LGF0</accession>
<dbReference type="EMBL" id="CP039347">
    <property type="protein sequence ID" value="QCD87588.1"/>
    <property type="molecule type" value="Genomic_DNA"/>
</dbReference>
<dbReference type="AlphaFoldDB" id="A0A4D6LGF0"/>
<gene>
    <name evidence="1" type="ORF">DEO72_LG3g2126</name>
</gene>